<evidence type="ECO:0000313" key="2">
    <source>
        <dbReference type="Proteomes" id="UP000800094"/>
    </source>
</evidence>
<evidence type="ECO:0000313" key="1">
    <source>
        <dbReference type="EMBL" id="KAF2250088.1"/>
    </source>
</evidence>
<evidence type="ECO:0008006" key="3">
    <source>
        <dbReference type="Google" id="ProtNLM"/>
    </source>
</evidence>
<dbReference type="Proteomes" id="UP000800094">
    <property type="component" value="Unassembled WGS sequence"/>
</dbReference>
<name>A0A6A6IJ58_9PLEO</name>
<dbReference type="GeneID" id="54588216"/>
<sequence length="93" mass="10521">MDPIDAAVEALKSLELGGPPNISQVAREYGVERSRLSKRYRGVQGTNTSRAEKKQLLNTTQEKQLLQYINKLYIQGLPSIREIIRNFAAEIAY</sequence>
<reference evidence="1" key="1">
    <citation type="journal article" date="2020" name="Stud. Mycol.">
        <title>101 Dothideomycetes genomes: a test case for predicting lifestyles and emergence of pathogens.</title>
        <authorList>
            <person name="Haridas S."/>
            <person name="Albert R."/>
            <person name="Binder M."/>
            <person name="Bloem J."/>
            <person name="Labutti K."/>
            <person name="Salamov A."/>
            <person name="Andreopoulos B."/>
            <person name="Baker S."/>
            <person name="Barry K."/>
            <person name="Bills G."/>
            <person name="Bluhm B."/>
            <person name="Cannon C."/>
            <person name="Castanera R."/>
            <person name="Culley D."/>
            <person name="Daum C."/>
            <person name="Ezra D."/>
            <person name="Gonzalez J."/>
            <person name="Henrissat B."/>
            <person name="Kuo A."/>
            <person name="Liang C."/>
            <person name="Lipzen A."/>
            <person name="Lutzoni F."/>
            <person name="Magnuson J."/>
            <person name="Mondo S."/>
            <person name="Nolan M."/>
            <person name="Ohm R."/>
            <person name="Pangilinan J."/>
            <person name="Park H.-J."/>
            <person name="Ramirez L."/>
            <person name="Alfaro M."/>
            <person name="Sun H."/>
            <person name="Tritt A."/>
            <person name="Yoshinaga Y."/>
            <person name="Zwiers L.-H."/>
            <person name="Turgeon B."/>
            <person name="Goodwin S."/>
            <person name="Spatafora J."/>
            <person name="Crous P."/>
            <person name="Grigoriev I."/>
        </authorList>
    </citation>
    <scope>NUCLEOTIDE SEQUENCE</scope>
    <source>
        <strain evidence="1">CBS 122368</strain>
    </source>
</reference>
<proteinExistence type="predicted"/>
<dbReference type="RefSeq" id="XP_033685092.1">
    <property type="nucleotide sequence ID" value="XM_033834886.1"/>
</dbReference>
<protein>
    <recommendedName>
        <fullName evidence="3">HTH psq-type domain-containing protein</fullName>
    </recommendedName>
</protein>
<dbReference type="OrthoDB" id="3942738at2759"/>
<gene>
    <name evidence="1" type="ORF">BU26DRAFT_593785</name>
</gene>
<organism evidence="1 2">
    <name type="scientific">Trematosphaeria pertusa</name>
    <dbReference type="NCBI Taxonomy" id="390896"/>
    <lineage>
        <taxon>Eukaryota</taxon>
        <taxon>Fungi</taxon>
        <taxon>Dikarya</taxon>
        <taxon>Ascomycota</taxon>
        <taxon>Pezizomycotina</taxon>
        <taxon>Dothideomycetes</taxon>
        <taxon>Pleosporomycetidae</taxon>
        <taxon>Pleosporales</taxon>
        <taxon>Massarineae</taxon>
        <taxon>Trematosphaeriaceae</taxon>
        <taxon>Trematosphaeria</taxon>
    </lineage>
</organism>
<dbReference type="EMBL" id="ML987194">
    <property type="protein sequence ID" value="KAF2250088.1"/>
    <property type="molecule type" value="Genomic_DNA"/>
</dbReference>
<dbReference type="AlphaFoldDB" id="A0A6A6IJ58"/>
<keyword evidence="2" id="KW-1185">Reference proteome</keyword>
<accession>A0A6A6IJ58</accession>